<keyword evidence="3" id="KW-1185">Reference proteome</keyword>
<gene>
    <name evidence="2" type="ordered locus">Desti_0854</name>
</gene>
<organism evidence="2 3">
    <name type="scientific">Desulfomonile tiedjei (strain ATCC 49306 / DSM 6799 / DCB-1)</name>
    <dbReference type="NCBI Taxonomy" id="706587"/>
    <lineage>
        <taxon>Bacteria</taxon>
        <taxon>Pseudomonadati</taxon>
        <taxon>Thermodesulfobacteriota</taxon>
        <taxon>Desulfomonilia</taxon>
        <taxon>Desulfomonilales</taxon>
        <taxon>Desulfomonilaceae</taxon>
        <taxon>Desulfomonile</taxon>
    </lineage>
</organism>
<name>I4C1Y6_DESTA</name>
<protein>
    <submittedName>
        <fullName evidence="2">Uncharacterized protein</fullName>
    </submittedName>
</protein>
<dbReference type="EMBL" id="CP003360">
    <property type="protein sequence ID" value="AFM23577.1"/>
    <property type="molecule type" value="Genomic_DNA"/>
</dbReference>
<dbReference type="HOGENOM" id="CLU_2449830_0_0_7"/>
<reference evidence="3" key="1">
    <citation type="submission" date="2012-06" db="EMBL/GenBank/DDBJ databases">
        <title>Complete sequence of chromosome of Desulfomonile tiedjei DSM 6799.</title>
        <authorList>
            <person name="Lucas S."/>
            <person name="Copeland A."/>
            <person name="Lapidus A."/>
            <person name="Glavina del Rio T."/>
            <person name="Dalin E."/>
            <person name="Tice H."/>
            <person name="Bruce D."/>
            <person name="Goodwin L."/>
            <person name="Pitluck S."/>
            <person name="Peters L."/>
            <person name="Ovchinnikova G."/>
            <person name="Zeytun A."/>
            <person name="Lu M."/>
            <person name="Kyrpides N."/>
            <person name="Mavromatis K."/>
            <person name="Ivanova N."/>
            <person name="Brettin T."/>
            <person name="Detter J.C."/>
            <person name="Han C."/>
            <person name="Larimer F."/>
            <person name="Land M."/>
            <person name="Hauser L."/>
            <person name="Markowitz V."/>
            <person name="Cheng J.-F."/>
            <person name="Hugenholtz P."/>
            <person name="Woyke T."/>
            <person name="Wu D."/>
            <person name="Spring S."/>
            <person name="Schroeder M."/>
            <person name="Brambilla E."/>
            <person name="Klenk H.-P."/>
            <person name="Eisen J.A."/>
        </authorList>
    </citation>
    <scope>NUCLEOTIDE SEQUENCE [LARGE SCALE GENOMIC DNA]</scope>
    <source>
        <strain evidence="3">ATCC 49306 / DSM 6799 / DCB-1</strain>
    </source>
</reference>
<dbReference type="Proteomes" id="UP000006055">
    <property type="component" value="Chromosome"/>
</dbReference>
<feature type="compositionally biased region" description="Basic and acidic residues" evidence="1">
    <location>
        <begin position="62"/>
        <end position="72"/>
    </location>
</feature>
<dbReference type="STRING" id="706587.Desti_0854"/>
<feature type="compositionally biased region" description="Polar residues" evidence="1">
    <location>
        <begin position="74"/>
        <end position="89"/>
    </location>
</feature>
<dbReference type="AlphaFoldDB" id="I4C1Y6"/>
<sequence length="89" mass="10292">MTARLQSCHSFATTVVQVFRIRIAINLVSQRQLVRKESNGTKYPLRYIDDQKKPSEIVPGIRENKEAEDKNRIQTKQVYPKGSSSEAQW</sequence>
<dbReference type="KEGG" id="dti:Desti_0854"/>
<accession>I4C1Y6</accession>
<proteinExistence type="predicted"/>
<evidence type="ECO:0000313" key="2">
    <source>
        <dbReference type="EMBL" id="AFM23577.1"/>
    </source>
</evidence>
<feature type="region of interest" description="Disordered" evidence="1">
    <location>
        <begin position="54"/>
        <end position="89"/>
    </location>
</feature>
<evidence type="ECO:0000256" key="1">
    <source>
        <dbReference type="SAM" id="MobiDB-lite"/>
    </source>
</evidence>
<evidence type="ECO:0000313" key="3">
    <source>
        <dbReference type="Proteomes" id="UP000006055"/>
    </source>
</evidence>